<comment type="subcellular location">
    <subcellularLocation>
        <location evidence="1">Cell inner membrane</location>
    </subcellularLocation>
</comment>
<accession>A0A3B0YKE9</accession>
<dbReference type="GO" id="GO:0005886">
    <property type="term" value="C:plasma membrane"/>
    <property type="evidence" value="ECO:0007669"/>
    <property type="project" value="UniProtKB-SubCell"/>
</dbReference>
<organism evidence="7">
    <name type="scientific">hydrothermal vent metagenome</name>
    <dbReference type="NCBI Taxonomy" id="652676"/>
    <lineage>
        <taxon>unclassified sequences</taxon>
        <taxon>metagenomes</taxon>
        <taxon>ecological metagenomes</taxon>
    </lineage>
</organism>
<dbReference type="PANTHER" id="PTHR30606:SF9">
    <property type="entry name" value="LIPID A BIOSYNTHESIS LAUROYLTRANSFERASE"/>
    <property type="match status" value="1"/>
</dbReference>
<sequence length="206" mass="23678">RFDVRFNNLDVLDKYIDAKQGCLLLGTHLGSFEVLRTLAVSNKTLPLKITMYAKHNQMITDLLDALNPDIAKTVIDLADDDVLFQTQDALEKGFFVGMLGDRVIGNGKTTQCTLLGSPVDIPLGPLTLASIFKVPVILFFGLYQGKNRYDIYFEELTTSVTSSRKERDKVVQQWTQQYVDRIEYYMKNSPYNWFNFYDYWKDGKSQ</sequence>
<keyword evidence="2" id="KW-1003">Cell membrane</keyword>
<gene>
    <name evidence="7" type="ORF">MNBD_GAMMA12-1596</name>
</gene>
<evidence type="ECO:0000313" key="7">
    <source>
        <dbReference type="EMBL" id="VAW79891.1"/>
    </source>
</evidence>
<dbReference type="AlphaFoldDB" id="A0A3B0YKE9"/>
<evidence type="ECO:0000256" key="2">
    <source>
        <dbReference type="ARBA" id="ARBA00022475"/>
    </source>
</evidence>
<dbReference type="Pfam" id="PF03279">
    <property type="entry name" value="Lip_A_acyltrans"/>
    <property type="match status" value="1"/>
</dbReference>
<protein>
    <submittedName>
        <fullName evidence="7">Lysophospholipid acyltransferase</fullName>
    </submittedName>
</protein>
<proteinExistence type="predicted"/>
<dbReference type="GO" id="GO:0008610">
    <property type="term" value="P:lipid biosynthetic process"/>
    <property type="evidence" value="ECO:0007669"/>
    <property type="project" value="UniProtKB-ARBA"/>
</dbReference>
<dbReference type="GO" id="GO:0016746">
    <property type="term" value="F:acyltransferase activity"/>
    <property type="evidence" value="ECO:0007669"/>
    <property type="project" value="UniProtKB-KW"/>
</dbReference>
<dbReference type="GO" id="GO:1901137">
    <property type="term" value="P:carbohydrate derivative biosynthetic process"/>
    <property type="evidence" value="ECO:0007669"/>
    <property type="project" value="UniProtKB-ARBA"/>
</dbReference>
<reference evidence="7" key="1">
    <citation type="submission" date="2018-06" db="EMBL/GenBank/DDBJ databases">
        <authorList>
            <person name="Zhirakovskaya E."/>
        </authorList>
    </citation>
    <scope>NUCLEOTIDE SEQUENCE</scope>
</reference>
<keyword evidence="6 7" id="KW-0012">Acyltransferase</keyword>
<keyword evidence="4 7" id="KW-0808">Transferase</keyword>
<dbReference type="EMBL" id="UOFL01000184">
    <property type="protein sequence ID" value="VAW79891.1"/>
    <property type="molecule type" value="Genomic_DNA"/>
</dbReference>
<evidence type="ECO:0000256" key="1">
    <source>
        <dbReference type="ARBA" id="ARBA00004533"/>
    </source>
</evidence>
<dbReference type="InterPro" id="IPR004960">
    <property type="entry name" value="LipA_acyltrans"/>
</dbReference>
<dbReference type="PANTHER" id="PTHR30606">
    <property type="entry name" value="LIPID A BIOSYNTHESIS LAUROYL ACYLTRANSFERASE"/>
    <property type="match status" value="1"/>
</dbReference>
<keyword evidence="3" id="KW-0997">Cell inner membrane</keyword>
<evidence type="ECO:0000256" key="6">
    <source>
        <dbReference type="ARBA" id="ARBA00023315"/>
    </source>
</evidence>
<keyword evidence="5" id="KW-0472">Membrane</keyword>
<dbReference type="CDD" id="cd07984">
    <property type="entry name" value="LPLAT_LABLAT-like"/>
    <property type="match status" value="1"/>
</dbReference>
<evidence type="ECO:0000256" key="5">
    <source>
        <dbReference type="ARBA" id="ARBA00023136"/>
    </source>
</evidence>
<evidence type="ECO:0000256" key="3">
    <source>
        <dbReference type="ARBA" id="ARBA00022519"/>
    </source>
</evidence>
<name>A0A3B0YKE9_9ZZZZ</name>
<evidence type="ECO:0000256" key="4">
    <source>
        <dbReference type="ARBA" id="ARBA00022679"/>
    </source>
</evidence>
<feature type="non-terminal residue" evidence="7">
    <location>
        <position position="1"/>
    </location>
</feature>